<accession>X1LJM6</accession>
<dbReference type="Pfam" id="PF22014">
    <property type="entry name" value="DUF6932"/>
    <property type="match status" value="1"/>
</dbReference>
<evidence type="ECO:0000313" key="1">
    <source>
        <dbReference type="EMBL" id="GAI19303.1"/>
    </source>
</evidence>
<comment type="caution">
    <text evidence="1">The sequence shown here is derived from an EMBL/GenBank/DDBJ whole genome shotgun (WGS) entry which is preliminary data.</text>
</comment>
<dbReference type="EMBL" id="BARV01019682">
    <property type="protein sequence ID" value="GAI19303.1"/>
    <property type="molecule type" value="Genomic_DNA"/>
</dbReference>
<dbReference type="InterPro" id="IPR053860">
    <property type="entry name" value="DUF6932"/>
</dbReference>
<proteinExistence type="predicted"/>
<reference evidence="1" key="1">
    <citation type="journal article" date="2014" name="Front. Microbiol.">
        <title>High frequency of phylogenetically diverse reductive dehalogenase-homologous genes in deep subseafloor sedimentary metagenomes.</title>
        <authorList>
            <person name="Kawai M."/>
            <person name="Futagami T."/>
            <person name="Toyoda A."/>
            <person name="Takaki Y."/>
            <person name="Nishi S."/>
            <person name="Hori S."/>
            <person name="Arai W."/>
            <person name="Tsubouchi T."/>
            <person name="Morono Y."/>
            <person name="Uchiyama I."/>
            <person name="Ito T."/>
            <person name="Fujiyama A."/>
            <person name="Inagaki F."/>
            <person name="Takami H."/>
        </authorList>
    </citation>
    <scope>NUCLEOTIDE SEQUENCE</scope>
    <source>
        <strain evidence="1">Expedition CK06-06</strain>
    </source>
</reference>
<dbReference type="AlphaFoldDB" id="X1LJM6"/>
<name>X1LJM6_9ZZZZ</name>
<gene>
    <name evidence="1" type="ORF">S06H3_33024</name>
</gene>
<protein>
    <submittedName>
        <fullName evidence="1">Uncharacterized protein</fullName>
    </submittedName>
</protein>
<feature type="non-terminal residue" evidence="1">
    <location>
        <position position="153"/>
    </location>
</feature>
<organism evidence="1">
    <name type="scientific">marine sediment metagenome</name>
    <dbReference type="NCBI Taxonomy" id="412755"/>
    <lineage>
        <taxon>unclassified sequences</taxon>
        <taxon>metagenomes</taxon>
        <taxon>ecological metagenomes</taxon>
    </lineage>
</organism>
<sequence>MYVIPDLVDIGGLWKVLPPGVHKATLKEVESRFAISNHRKRLFSGFIEGITALRKAGCLKIFIDGSFVTEKPIPQDFDVCWDYKGIDDTKLVPVFCDFNDRRKKQKERFHGEFFPAHFLADGKHPFLDFFQIDKYTGLAKGIICIELTKRGIA</sequence>